<reference evidence="1 2" key="1">
    <citation type="submission" date="2016-11" db="EMBL/GenBank/DDBJ databases">
        <authorList>
            <person name="Jaros S."/>
            <person name="Januszkiewicz K."/>
            <person name="Wedrychowicz H."/>
        </authorList>
    </citation>
    <scope>NUCLEOTIDE SEQUENCE [LARGE SCALE GENOMIC DNA]</scope>
    <source>
        <strain evidence="1 2">DSM 22153</strain>
    </source>
</reference>
<gene>
    <name evidence="1" type="ORF">SAMN05444272_2752</name>
</gene>
<dbReference type="AlphaFoldDB" id="A0A1M7K8H3"/>
<dbReference type="EMBL" id="FRBW01000003">
    <property type="protein sequence ID" value="SHM61556.1"/>
    <property type="molecule type" value="Genomic_DNA"/>
</dbReference>
<name>A0A1M7K8H3_9HYPH</name>
<sequence length="237" mass="26494">MTDLHATLAERRQEFEGHLAFAAALDRRLIEGDTISIGEMALSARHLLTIKSGLIVHLYNVVEATMTKVIEEIGKEVLAVPPSQWSHITVKEWLRHYAAIGVDGNEHTRLEVVHGAALKLLAREPIEHSKFKKPSGTWSDKVILEFSRRLGVNFPLNAQIAPRIQPSPKYRDMTPLEFLADRRNAIAHGRRTFENGANDLTLPAIAELASVSLDYLVLAVTAFENYIVQKQFKTADA</sequence>
<dbReference type="OrthoDB" id="571721at2"/>
<dbReference type="STRING" id="735517.SAMN05444272_2752"/>
<keyword evidence="2" id="KW-1185">Reference proteome</keyword>
<organism evidence="1 2">
    <name type="scientific">Roseibium suaedae</name>
    <dbReference type="NCBI Taxonomy" id="735517"/>
    <lineage>
        <taxon>Bacteria</taxon>
        <taxon>Pseudomonadati</taxon>
        <taxon>Pseudomonadota</taxon>
        <taxon>Alphaproteobacteria</taxon>
        <taxon>Hyphomicrobiales</taxon>
        <taxon>Stappiaceae</taxon>
        <taxon>Roseibium</taxon>
    </lineage>
</organism>
<evidence type="ECO:0000313" key="1">
    <source>
        <dbReference type="EMBL" id="SHM61556.1"/>
    </source>
</evidence>
<dbReference type="RefSeq" id="WP_073013915.1">
    <property type="nucleotide sequence ID" value="NZ_FRBW01000003.1"/>
</dbReference>
<dbReference type="Proteomes" id="UP000186002">
    <property type="component" value="Unassembled WGS sequence"/>
</dbReference>
<protein>
    <submittedName>
        <fullName evidence="1">Uncharacterized protein</fullName>
    </submittedName>
</protein>
<evidence type="ECO:0000313" key="2">
    <source>
        <dbReference type="Proteomes" id="UP000186002"/>
    </source>
</evidence>
<accession>A0A1M7K8H3</accession>
<proteinExistence type="predicted"/>